<dbReference type="EMBL" id="LMXB01000049">
    <property type="protein sequence ID" value="KUO19596.1"/>
    <property type="molecule type" value="Genomic_DNA"/>
</dbReference>
<protein>
    <submittedName>
        <fullName evidence="2">Uncharacterized protein</fullName>
    </submittedName>
</protein>
<dbReference type="AlphaFoldDB" id="A0A117S0B6"/>
<evidence type="ECO:0000313" key="2">
    <source>
        <dbReference type="EMBL" id="KUO19596.1"/>
    </source>
</evidence>
<evidence type="ECO:0000313" key="3">
    <source>
        <dbReference type="Proteomes" id="UP000053260"/>
    </source>
</evidence>
<organism evidence="2 3">
    <name type="scientific">Streptomyces dysideae</name>
    <dbReference type="NCBI Taxonomy" id="909626"/>
    <lineage>
        <taxon>Bacteria</taxon>
        <taxon>Bacillati</taxon>
        <taxon>Actinomycetota</taxon>
        <taxon>Actinomycetes</taxon>
        <taxon>Kitasatosporales</taxon>
        <taxon>Streptomycetaceae</taxon>
        <taxon>Streptomyces</taxon>
    </lineage>
</organism>
<keyword evidence="3" id="KW-1185">Reference proteome</keyword>
<gene>
    <name evidence="2" type="ORF">AQJ91_18830</name>
</gene>
<reference evidence="2 3" key="1">
    <citation type="submission" date="2015-10" db="EMBL/GenBank/DDBJ databases">
        <title>Draft genome sequence of Streptomyces sp. RV15, isolated from a marine sponge.</title>
        <authorList>
            <person name="Ruckert C."/>
            <person name="Abdelmohsen U.R."/>
            <person name="Winkler A."/>
            <person name="Hentschel U."/>
            <person name="Kalinowski J."/>
            <person name="Kampfer P."/>
            <person name="Glaeser S."/>
        </authorList>
    </citation>
    <scope>NUCLEOTIDE SEQUENCE [LARGE SCALE GENOMIC DNA]</scope>
    <source>
        <strain evidence="2 3">RV15</strain>
    </source>
</reference>
<comment type="caution">
    <text evidence="2">The sequence shown here is derived from an EMBL/GenBank/DDBJ whole genome shotgun (WGS) entry which is preliminary data.</text>
</comment>
<accession>A0A117S0B6</accession>
<name>A0A117S0B6_9ACTN</name>
<proteinExistence type="predicted"/>
<feature type="region of interest" description="Disordered" evidence="1">
    <location>
        <begin position="41"/>
        <end position="65"/>
    </location>
</feature>
<sequence>MFLQGGLGQDQAFGDLGVRPALGDGRQDFVLAVAQGAQPRVGLEDPCGNARPQGTEGPGAARILA</sequence>
<dbReference type="Proteomes" id="UP000053260">
    <property type="component" value="Unassembled WGS sequence"/>
</dbReference>
<evidence type="ECO:0000256" key="1">
    <source>
        <dbReference type="SAM" id="MobiDB-lite"/>
    </source>
</evidence>